<keyword evidence="1" id="KW-0175">Coiled coil</keyword>
<dbReference type="RefSeq" id="WP_108856122.1">
    <property type="nucleotide sequence ID" value="NZ_OMOI01000001.1"/>
</dbReference>
<protein>
    <recommendedName>
        <fullName evidence="5">DUF3306 domain-containing protein</fullName>
    </recommendedName>
</protein>
<evidence type="ECO:0000313" key="3">
    <source>
        <dbReference type="EMBL" id="SPF76082.1"/>
    </source>
</evidence>
<accession>A0A2R8AJ67</accession>
<feature type="compositionally biased region" description="Acidic residues" evidence="2">
    <location>
        <begin position="140"/>
        <end position="158"/>
    </location>
</feature>
<dbReference type="OrthoDB" id="8100830at2"/>
<dbReference type="EMBL" id="OMOI01000001">
    <property type="protein sequence ID" value="SPF76082.1"/>
    <property type="molecule type" value="Genomic_DNA"/>
</dbReference>
<feature type="region of interest" description="Disordered" evidence="2">
    <location>
        <begin position="132"/>
        <end position="207"/>
    </location>
</feature>
<sequence length="207" mass="23034">MSDFWARRKAAVLAEEQDAARLADAEAQQEREAELAERTDEDILAELELPDPDTLEEGDDFKVFLTDAVPARIRTRALRRLWRLNPVLANVDGLVDYGEDFTDAACVIENLQTAYQVGKGMTEHVLEMARQAEAAATAEEAPEPEEPLLASTDDEDDQPRELVDDPAPVDHVPDYTLSDPDPTEDMAPTASRRMRFAFDVPQSEAHG</sequence>
<dbReference type="AlphaFoldDB" id="A0A2R8AJ67"/>
<evidence type="ECO:0000256" key="1">
    <source>
        <dbReference type="SAM" id="Coils"/>
    </source>
</evidence>
<dbReference type="InterPro" id="IPR021735">
    <property type="entry name" value="DUF3306"/>
</dbReference>
<evidence type="ECO:0008006" key="5">
    <source>
        <dbReference type="Google" id="ProtNLM"/>
    </source>
</evidence>
<dbReference type="Pfam" id="PF11748">
    <property type="entry name" value="DUF3306"/>
    <property type="match status" value="1"/>
</dbReference>
<name>A0A2R8AJ67_9RHOB</name>
<proteinExistence type="predicted"/>
<gene>
    <name evidence="3" type="ORF">ALP8811_01082</name>
</gene>
<reference evidence="3 4" key="1">
    <citation type="submission" date="2018-03" db="EMBL/GenBank/DDBJ databases">
        <authorList>
            <person name="Keele B.F."/>
        </authorList>
    </citation>
    <scope>NUCLEOTIDE SEQUENCE [LARGE SCALE GENOMIC DNA]</scope>
    <source>
        <strain evidence="3 4">CECT 8811</strain>
    </source>
</reference>
<evidence type="ECO:0000313" key="4">
    <source>
        <dbReference type="Proteomes" id="UP000244911"/>
    </source>
</evidence>
<feature type="coiled-coil region" evidence="1">
    <location>
        <begin position="13"/>
        <end position="42"/>
    </location>
</feature>
<keyword evidence="4" id="KW-1185">Reference proteome</keyword>
<dbReference type="Proteomes" id="UP000244911">
    <property type="component" value="Unassembled WGS sequence"/>
</dbReference>
<organism evidence="3 4">
    <name type="scientific">Aliiroseovarius pelagivivens</name>
    <dbReference type="NCBI Taxonomy" id="1639690"/>
    <lineage>
        <taxon>Bacteria</taxon>
        <taxon>Pseudomonadati</taxon>
        <taxon>Pseudomonadota</taxon>
        <taxon>Alphaproteobacteria</taxon>
        <taxon>Rhodobacterales</taxon>
        <taxon>Paracoccaceae</taxon>
        <taxon>Aliiroseovarius</taxon>
    </lineage>
</organism>
<evidence type="ECO:0000256" key="2">
    <source>
        <dbReference type="SAM" id="MobiDB-lite"/>
    </source>
</evidence>